<sequence>MIPGTTRAGSGAAPHRNSASHGIVVKQEPNEHTGFQGMPMHSVVGVQAVPPLPVRTIYNYRELPGRGNAAVFQPIQPVVRRLEASCSVPLMYPQPVVKVERPEPRLCAAMNCPVILPMNYPHLRCRTCRARNVPRRPELSTVLTPAQLLARDRKYQVAPPLPSRVVPSLAAPGGHAPPPLPFRRPQPPPPPPPLPSRFRQPLPQAQVPGAQQVVPSANPSPSCPAPPVAVCKVDPDIDADIALQALLKVRCPPR</sequence>
<proteinExistence type="predicted"/>
<name>A0A4Y7SRR8_COPMI</name>
<evidence type="ECO:0000313" key="2">
    <source>
        <dbReference type="EMBL" id="TEB24563.1"/>
    </source>
</evidence>
<keyword evidence="3" id="KW-1185">Reference proteome</keyword>
<evidence type="ECO:0000313" key="3">
    <source>
        <dbReference type="Proteomes" id="UP000298030"/>
    </source>
</evidence>
<accession>A0A4Y7SRR8</accession>
<feature type="compositionally biased region" description="Pro residues" evidence="1">
    <location>
        <begin position="175"/>
        <end position="195"/>
    </location>
</feature>
<dbReference type="EMBL" id="QPFP01000065">
    <property type="protein sequence ID" value="TEB24563.1"/>
    <property type="molecule type" value="Genomic_DNA"/>
</dbReference>
<feature type="compositionally biased region" description="Low complexity" evidence="1">
    <location>
        <begin position="196"/>
        <end position="220"/>
    </location>
</feature>
<reference evidence="2 3" key="1">
    <citation type="journal article" date="2019" name="Nat. Ecol. Evol.">
        <title>Megaphylogeny resolves global patterns of mushroom evolution.</title>
        <authorList>
            <person name="Varga T."/>
            <person name="Krizsan K."/>
            <person name="Foldi C."/>
            <person name="Dima B."/>
            <person name="Sanchez-Garcia M."/>
            <person name="Sanchez-Ramirez S."/>
            <person name="Szollosi G.J."/>
            <person name="Szarkandi J.G."/>
            <person name="Papp V."/>
            <person name="Albert L."/>
            <person name="Andreopoulos W."/>
            <person name="Angelini C."/>
            <person name="Antonin V."/>
            <person name="Barry K.W."/>
            <person name="Bougher N.L."/>
            <person name="Buchanan P."/>
            <person name="Buyck B."/>
            <person name="Bense V."/>
            <person name="Catcheside P."/>
            <person name="Chovatia M."/>
            <person name="Cooper J."/>
            <person name="Damon W."/>
            <person name="Desjardin D."/>
            <person name="Finy P."/>
            <person name="Geml J."/>
            <person name="Haridas S."/>
            <person name="Hughes K."/>
            <person name="Justo A."/>
            <person name="Karasinski D."/>
            <person name="Kautmanova I."/>
            <person name="Kiss B."/>
            <person name="Kocsube S."/>
            <person name="Kotiranta H."/>
            <person name="LaButti K.M."/>
            <person name="Lechner B.E."/>
            <person name="Liimatainen K."/>
            <person name="Lipzen A."/>
            <person name="Lukacs Z."/>
            <person name="Mihaltcheva S."/>
            <person name="Morgado L.N."/>
            <person name="Niskanen T."/>
            <person name="Noordeloos M.E."/>
            <person name="Ohm R.A."/>
            <person name="Ortiz-Santana B."/>
            <person name="Ovrebo C."/>
            <person name="Racz N."/>
            <person name="Riley R."/>
            <person name="Savchenko A."/>
            <person name="Shiryaev A."/>
            <person name="Soop K."/>
            <person name="Spirin V."/>
            <person name="Szebenyi C."/>
            <person name="Tomsovsky M."/>
            <person name="Tulloss R.E."/>
            <person name="Uehling J."/>
            <person name="Grigoriev I.V."/>
            <person name="Vagvolgyi C."/>
            <person name="Papp T."/>
            <person name="Martin F.M."/>
            <person name="Miettinen O."/>
            <person name="Hibbett D.S."/>
            <person name="Nagy L.G."/>
        </authorList>
    </citation>
    <scope>NUCLEOTIDE SEQUENCE [LARGE SCALE GENOMIC DNA]</scope>
    <source>
        <strain evidence="2 3">FP101781</strain>
    </source>
</reference>
<comment type="caution">
    <text evidence="2">The sequence shown here is derived from an EMBL/GenBank/DDBJ whole genome shotgun (WGS) entry which is preliminary data.</text>
</comment>
<evidence type="ECO:0000256" key="1">
    <source>
        <dbReference type="SAM" id="MobiDB-lite"/>
    </source>
</evidence>
<protein>
    <submittedName>
        <fullName evidence="2">Uncharacterized protein</fullName>
    </submittedName>
</protein>
<feature type="region of interest" description="Disordered" evidence="1">
    <location>
        <begin position="163"/>
        <end position="225"/>
    </location>
</feature>
<organism evidence="2 3">
    <name type="scientific">Coprinellus micaceus</name>
    <name type="common">Glistening ink-cap mushroom</name>
    <name type="synonym">Coprinus micaceus</name>
    <dbReference type="NCBI Taxonomy" id="71717"/>
    <lineage>
        <taxon>Eukaryota</taxon>
        <taxon>Fungi</taxon>
        <taxon>Dikarya</taxon>
        <taxon>Basidiomycota</taxon>
        <taxon>Agaricomycotina</taxon>
        <taxon>Agaricomycetes</taxon>
        <taxon>Agaricomycetidae</taxon>
        <taxon>Agaricales</taxon>
        <taxon>Agaricineae</taxon>
        <taxon>Psathyrellaceae</taxon>
        <taxon>Coprinellus</taxon>
    </lineage>
</organism>
<dbReference type="AlphaFoldDB" id="A0A4Y7SRR8"/>
<gene>
    <name evidence="2" type="ORF">FA13DRAFT_1305789</name>
</gene>
<dbReference type="Proteomes" id="UP000298030">
    <property type="component" value="Unassembled WGS sequence"/>
</dbReference>